<feature type="domain" description="HAT C-terminal dimerisation" evidence="1">
    <location>
        <begin position="596"/>
        <end position="634"/>
    </location>
</feature>
<sequence>MCHHVCTMCIAEGKSFEDAILPVFFKTNSSGVSVARSANANHHMNVKHKEYWDKVMKGKRKIPGKSSKGKTGKMVATAQKQKGSSQTYIYDSQIALVRMVLQNRLPLSICCSGPTNKFINGILGGLYTPLEENRRDRLLDIFFARMIMKITNCLQEARSYYRKNMEEGNLPCTFLSVTHSKWDVESNFYGVTLRWIDPSTFQLNHVALGLVHGCPESNNISDAMKNAGELLQKYGVAEEDVMATLTCAPIYYPESYDAGVKKMNIVQVLFFEALKSSEQLIDRARELIHSLSEPARWSEYVSRAAEYGRNVVRLTLENQDHLVGIHNMIKLLLCSYHCINDYFNKESEKASNLSQVQWQNLVQIEALMRPVVQLDMEFAESMPTGSMSWLHFKRALHMCTKDFVRVIVLDRNEWSADVTLDLMPTAKMTLANLDQDVSTMYHAFKQGLEENIPDPSERQLIAMLCDPIVMTAGRLVVQTDSKVWDDAQRWFNQVVVDEASSLSDSSLEIEKEVSHEEKGDSMLGANEVDDYMSQLRSAEAERAVVSVDVEGDNTADELGRWFSIKNVDWEEEFFAQNPQIGNKARRGQLFDRSRLDDAYYLYTKVDPLMWWDKKKKEFPIIHRVAAKYLALPVAHFGSHFTAAPFIDSYKPKHIGIRRFEQTVVQSFNSTWFANVDDRSDSALRNLISKGKPKNVEDYVRNIYSYYGEKIEENEQQIDMFTRDVEAFSKDLAIHLPHGGMNLPAKSPKRKKRKVKS</sequence>
<reference evidence="3" key="1">
    <citation type="submission" date="2021-01" db="EMBL/GenBank/DDBJ databases">
        <authorList>
            <person name="Corre E."/>
            <person name="Pelletier E."/>
            <person name="Niang G."/>
            <person name="Scheremetjew M."/>
            <person name="Finn R."/>
            <person name="Kale V."/>
            <person name="Holt S."/>
            <person name="Cochrane G."/>
            <person name="Meng A."/>
            <person name="Brown T."/>
            <person name="Cohen L."/>
        </authorList>
    </citation>
    <scope>NUCLEOTIDE SEQUENCE</scope>
    <source>
        <strain evidence="3">GSBS06</strain>
    </source>
</reference>
<proteinExistence type="predicted"/>
<evidence type="ECO:0000313" key="5">
    <source>
        <dbReference type="EMBL" id="CAE0439620.1"/>
    </source>
</evidence>
<dbReference type="AlphaFoldDB" id="A0A6S8DAF3"/>
<name>A0A6S8DAF3_9STRA</name>
<dbReference type="SUPFAM" id="SSF53098">
    <property type="entry name" value="Ribonuclease H-like"/>
    <property type="match status" value="1"/>
</dbReference>
<protein>
    <recommendedName>
        <fullName evidence="1">HAT C-terminal dimerisation domain-containing protein</fullName>
    </recommendedName>
</protein>
<dbReference type="EMBL" id="HBIN01013004">
    <property type="protein sequence ID" value="CAE0439620.1"/>
    <property type="molecule type" value="Transcribed_RNA"/>
</dbReference>
<dbReference type="GO" id="GO:0046983">
    <property type="term" value="F:protein dimerization activity"/>
    <property type="evidence" value="ECO:0007669"/>
    <property type="project" value="InterPro"/>
</dbReference>
<dbReference type="EMBL" id="HBIN01013003">
    <property type="protein sequence ID" value="CAE0439619.1"/>
    <property type="molecule type" value="Transcribed_RNA"/>
</dbReference>
<gene>
    <name evidence="2" type="ORF">ASTO00021_LOCUS9803</name>
    <name evidence="3" type="ORF">ASTO00021_LOCUS9804</name>
    <name evidence="4" type="ORF">ASTO00021_LOCUS9805</name>
    <name evidence="5" type="ORF">ASTO00021_LOCUS9806</name>
</gene>
<evidence type="ECO:0000313" key="2">
    <source>
        <dbReference type="EMBL" id="CAE0439617.1"/>
    </source>
</evidence>
<accession>A0A6S8DAF3</accession>
<dbReference type="EMBL" id="HBIN01013002">
    <property type="protein sequence ID" value="CAE0439618.1"/>
    <property type="molecule type" value="Transcribed_RNA"/>
</dbReference>
<dbReference type="InterPro" id="IPR008906">
    <property type="entry name" value="HATC_C_dom"/>
</dbReference>
<evidence type="ECO:0000259" key="1">
    <source>
        <dbReference type="Pfam" id="PF05699"/>
    </source>
</evidence>
<dbReference type="Pfam" id="PF05699">
    <property type="entry name" value="Dimer_Tnp_hAT"/>
    <property type="match status" value="1"/>
</dbReference>
<dbReference type="EMBL" id="HBIN01013001">
    <property type="protein sequence ID" value="CAE0439617.1"/>
    <property type="molecule type" value="Transcribed_RNA"/>
</dbReference>
<dbReference type="InterPro" id="IPR012337">
    <property type="entry name" value="RNaseH-like_sf"/>
</dbReference>
<evidence type="ECO:0000313" key="4">
    <source>
        <dbReference type="EMBL" id="CAE0439619.1"/>
    </source>
</evidence>
<organism evidence="3">
    <name type="scientific">Aplanochytrium stocchinoi</name>
    <dbReference type="NCBI Taxonomy" id="215587"/>
    <lineage>
        <taxon>Eukaryota</taxon>
        <taxon>Sar</taxon>
        <taxon>Stramenopiles</taxon>
        <taxon>Bigyra</taxon>
        <taxon>Labyrinthulomycetes</taxon>
        <taxon>Thraustochytrida</taxon>
        <taxon>Thraustochytriidae</taxon>
        <taxon>Aplanochytrium</taxon>
    </lineage>
</organism>
<evidence type="ECO:0000313" key="3">
    <source>
        <dbReference type="EMBL" id="CAE0439618.1"/>
    </source>
</evidence>